<sequence length="38" mass="4008">MNDNPLPSSTMRGGNVGWASVNTWLHSQILDHIGAGSS</sequence>
<proteinExistence type="predicted"/>
<evidence type="ECO:0000313" key="1">
    <source>
        <dbReference type="EMBL" id="KIG18699.1"/>
    </source>
</evidence>
<gene>
    <name evidence="1" type="ORF">DB30_07714</name>
</gene>
<evidence type="ECO:0000313" key="2">
    <source>
        <dbReference type="Proteomes" id="UP000031599"/>
    </source>
</evidence>
<protein>
    <submittedName>
        <fullName evidence="1">Uncharacterized protein</fullName>
    </submittedName>
</protein>
<dbReference type="AlphaFoldDB" id="A0A0C1ZMP5"/>
<dbReference type="EMBL" id="JMCC02000009">
    <property type="protein sequence ID" value="KIG18699.1"/>
    <property type="molecule type" value="Genomic_DNA"/>
</dbReference>
<reference evidence="1 2" key="1">
    <citation type="submission" date="2014-12" db="EMBL/GenBank/DDBJ databases">
        <title>Genome assembly of Enhygromyxa salina DSM 15201.</title>
        <authorList>
            <person name="Sharma G."/>
            <person name="Subramanian S."/>
        </authorList>
    </citation>
    <scope>NUCLEOTIDE SEQUENCE [LARGE SCALE GENOMIC DNA]</scope>
    <source>
        <strain evidence="1 2">DSM 15201</strain>
    </source>
</reference>
<accession>A0A0C1ZMP5</accession>
<comment type="caution">
    <text evidence="1">The sequence shown here is derived from an EMBL/GenBank/DDBJ whole genome shotgun (WGS) entry which is preliminary data.</text>
</comment>
<name>A0A0C1ZMP5_9BACT</name>
<dbReference type="Proteomes" id="UP000031599">
    <property type="component" value="Unassembled WGS sequence"/>
</dbReference>
<organism evidence="1 2">
    <name type="scientific">Enhygromyxa salina</name>
    <dbReference type="NCBI Taxonomy" id="215803"/>
    <lineage>
        <taxon>Bacteria</taxon>
        <taxon>Pseudomonadati</taxon>
        <taxon>Myxococcota</taxon>
        <taxon>Polyangia</taxon>
        <taxon>Nannocystales</taxon>
        <taxon>Nannocystaceae</taxon>
        <taxon>Enhygromyxa</taxon>
    </lineage>
</organism>